<comment type="similarity">
    <text evidence="2 7">Belongs to the peptidase S33 family.</text>
</comment>
<dbReference type="GO" id="GO:0004177">
    <property type="term" value="F:aminopeptidase activity"/>
    <property type="evidence" value="ECO:0007669"/>
    <property type="project" value="UniProtKB-EC"/>
</dbReference>
<gene>
    <name evidence="10" type="ORF">GMA12_07565</name>
</gene>
<dbReference type="Proteomes" id="UP000436989">
    <property type="component" value="Unassembled WGS sequence"/>
</dbReference>
<dbReference type="AlphaFoldDB" id="A0A6N8GJV1"/>
<reference evidence="10 11" key="1">
    <citation type="submission" date="2019-12" db="EMBL/GenBank/DDBJ databases">
        <authorList>
            <person name="Shi Y."/>
        </authorList>
    </citation>
    <scope>NUCLEOTIDE SEQUENCE [LARGE SCALE GENOMIC DNA]</scope>
    <source>
        <strain evidence="10 11">JCM 17929</strain>
    </source>
</reference>
<dbReference type="GO" id="GO:0006508">
    <property type="term" value="P:proteolysis"/>
    <property type="evidence" value="ECO:0007669"/>
    <property type="project" value="InterPro"/>
</dbReference>
<dbReference type="InterPro" id="IPR000073">
    <property type="entry name" value="AB_hydrolase_1"/>
</dbReference>
<dbReference type="EMBL" id="WOGU01000005">
    <property type="protein sequence ID" value="MUN62999.1"/>
    <property type="molecule type" value="Genomic_DNA"/>
</dbReference>
<dbReference type="PRINTS" id="PR00793">
    <property type="entry name" value="PROAMNOPTASE"/>
</dbReference>
<organism evidence="10 11">
    <name type="scientific">Kocuria sediminis</name>
    <dbReference type="NCBI Taxonomy" id="1038857"/>
    <lineage>
        <taxon>Bacteria</taxon>
        <taxon>Bacillati</taxon>
        <taxon>Actinomycetota</taxon>
        <taxon>Actinomycetes</taxon>
        <taxon>Micrococcales</taxon>
        <taxon>Micrococcaceae</taxon>
        <taxon>Kocuria</taxon>
    </lineage>
</organism>
<keyword evidence="11" id="KW-1185">Reference proteome</keyword>
<feature type="domain" description="AB hydrolase-1" evidence="9">
    <location>
        <begin position="32"/>
        <end position="284"/>
    </location>
</feature>
<dbReference type="NCBIfam" id="TIGR01250">
    <property type="entry name" value="pro_imino_pep_2"/>
    <property type="match status" value="1"/>
</dbReference>
<dbReference type="InterPro" id="IPR002410">
    <property type="entry name" value="Peptidase_S33"/>
</dbReference>
<proteinExistence type="inferred from homology"/>
<feature type="active site" evidence="8">
    <location>
        <position position="250"/>
    </location>
</feature>
<evidence type="ECO:0000256" key="6">
    <source>
        <dbReference type="ARBA" id="ARBA00029605"/>
    </source>
</evidence>
<feature type="active site" description="Proton donor" evidence="8">
    <location>
        <position position="277"/>
    </location>
</feature>
<sequence>MSVATALDVPFRDGSTWVQVTTPDAPRPEALPLVVLHGGPGFCHDYLRSLSALSDETGRTVVLYDQFGCGRSSHRPEASPDFWTPQLFVDEFFTVIDRLGLETYHVLGQSWGGMLGAEIAVRRPEGLAALAICNSPASMELWAQAAERLRADLPDDVRAALESHEAAGAYDHPDYVAATQEYDRRHVHRMTTTPQDYLDSERLVEQDPTVYHTMNGPNEFHVIGTLRDWSIVDRLASVDVPTLVVAGEFDEAAPETWAPFVEHIPHVRSHVFAGASHCTHLEQPQEFRALIAQFLKEHDAPPE</sequence>
<evidence type="ECO:0000256" key="3">
    <source>
        <dbReference type="ARBA" id="ARBA00012568"/>
    </source>
</evidence>
<evidence type="ECO:0000256" key="2">
    <source>
        <dbReference type="ARBA" id="ARBA00010088"/>
    </source>
</evidence>
<comment type="caution">
    <text evidence="10">The sequence shown here is derived from an EMBL/GenBank/DDBJ whole genome shotgun (WGS) entry which is preliminary data.</text>
</comment>
<accession>A0A6N8GJV1</accession>
<dbReference type="InterPro" id="IPR005945">
    <property type="entry name" value="Pro_imino_pep"/>
</dbReference>
<evidence type="ECO:0000256" key="5">
    <source>
        <dbReference type="ARBA" id="ARBA00022801"/>
    </source>
</evidence>
<dbReference type="PANTHER" id="PTHR43194:SF2">
    <property type="entry name" value="PEROXISOMAL MEMBRANE PROTEIN LPX1"/>
    <property type="match status" value="1"/>
</dbReference>
<evidence type="ECO:0000259" key="9">
    <source>
        <dbReference type="Pfam" id="PF00561"/>
    </source>
</evidence>
<feature type="active site" description="Nucleophile" evidence="8">
    <location>
        <position position="110"/>
    </location>
</feature>
<evidence type="ECO:0000256" key="1">
    <source>
        <dbReference type="ARBA" id="ARBA00001585"/>
    </source>
</evidence>
<dbReference type="InterPro" id="IPR029058">
    <property type="entry name" value="AB_hydrolase_fold"/>
</dbReference>
<dbReference type="RefSeq" id="WP_162459616.1">
    <property type="nucleotide sequence ID" value="NZ_WOGU01000005.1"/>
</dbReference>
<dbReference type="Pfam" id="PF00561">
    <property type="entry name" value="Abhydrolase_1"/>
    <property type="match status" value="1"/>
</dbReference>
<protein>
    <recommendedName>
        <fullName evidence="4">Proline iminopeptidase</fullName>
        <ecNumber evidence="3">3.4.11.5</ecNumber>
    </recommendedName>
    <alternativeName>
        <fullName evidence="6">Prolyl aminopeptidase</fullName>
    </alternativeName>
</protein>
<dbReference type="SUPFAM" id="SSF53474">
    <property type="entry name" value="alpha/beta-Hydrolases"/>
    <property type="match status" value="1"/>
</dbReference>
<comment type="catalytic activity">
    <reaction evidence="1">
        <text>Release of N-terminal proline from a peptide.</text>
        <dbReference type="EC" id="3.4.11.5"/>
    </reaction>
</comment>
<evidence type="ECO:0000256" key="7">
    <source>
        <dbReference type="PIRNR" id="PIRNR005539"/>
    </source>
</evidence>
<dbReference type="Gene3D" id="3.40.50.1820">
    <property type="entry name" value="alpha/beta hydrolase"/>
    <property type="match status" value="1"/>
</dbReference>
<evidence type="ECO:0000313" key="11">
    <source>
        <dbReference type="Proteomes" id="UP000436989"/>
    </source>
</evidence>
<dbReference type="InterPro" id="IPR050228">
    <property type="entry name" value="Carboxylesterase_BioH"/>
</dbReference>
<dbReference type="EC" id="3.4.11.5" evidence="3"/>
<name>A0A6N8GJV1_9MICC</name>
<evidence type="ECO:0000256" key="4">
    <source>
        <dbReference type="ARBA" id="ARBA00021843"/>
    </source>
</evidence>
<evidence type="ECO:0000313" key="10">
    <source>
        <dbReference type="EMBL" id="MUN62999.1"/>
    </source>
</evidence>
<dbReference type="PIRSF" id="PIRSF005539">
    <property type="entry name" value="Pept_S33_TRI_F1"/>
    <property type="match status" value="1"/>
</dbReference>
<dbReference type="PANTHER" id="PTHR43194">
    <property type="entry name" value="HYDROLASE ALPHA/BETA FOLD FAMILY"/>
    <property type="match status" value="1"/>
</dbReference>
<evidence type="ECO:0000256" key="8">
    <source>
        <dbReference type="PIRSR" id="PIRSR005539-1"/>
    </source>
</evidence>
<keyword evidence="5 7" id="KW-0378">Hydrolase</keyword>